<feature type="transmembrane region" description="Helical" evidence="1">
    <location>
        <begin position="91"/>
        <end position="113"/>
    </location>
</feature>
<name>A0A2G4R8L5_9PROT</name>
<dbReference type="AlphaFoldDB" id="A0A2G4R8L5"/>
<organism evidence="2 3">
    <name type="scientific">Acetobacter pomorum</name>
    <dbReference type="NCBI Taxonomy" id="65959"/>
    <lineage>
        <taxon>Bacteria</taxon>
        <taxon>Pseudomonadati</taxon>
        <taxon>Pseudomonadota</taxon>
        <taxon>Alphaproteobacteria</taxon>
        <taxon>Acetobacterales</taxon>
        <taxon>Acetobacteraceae</taxon>
        <taxon>Acetobacter</taxon>
    </lineage>
</organism>
<accession>A0A2G4R8L5</accession>
<proteinExistence type="predicted"/>
<evidence type="ECO:0000313" key="3">
    <source>
        <dbReference type="Proteomes" id="UP000228751"/>
    </source>
</evidence>
<evidence type="ECO:0000313" key="2">
    <source>
        <dbReference type="EMBL" id="PHY92898.1"/>
    </source>
</evidence>
<evidence type="ECO:0000256" key="1">
    <source>
        <dbReference type="SAM" id="Phobius"/>
    </source>
</evidence>
<keyword evidence="3" id="KW-1185">Reference proteome</keyword>
<dbReference type="Proteomes" id="UP000228751">
    <property type="component" value="Unassembled WGS sequence"/>
</dbReference>
<reference evidence="2 3" key="1">
    <citation type="submission" date="2017-10" db="EMBL/GenBank/DDBJ databases">
        <title>Genomic analysis of the genus Acetobacter.</title>
        <authorList>
            <person name="Kim K.H."/>
            <person name="Chun B.H."/>
            <person name="Son A.R."/>
            <person name="Jeon C.O."/>
        </authorList>
    </citation>
    <scope>NUCLEOTIDE SEQUENCE [LARGE SCALE GENOMIC DNA]</scope>
    <source>
        <strain evidence="2 3">LHT 2458</strain>
    </source>
</reference>
<sequence>MVRKFSYVFNVETWLTRVLSEAELSSLVNYSQRKLYFQKDMYTNSSVDLDGGKWQMFSGLCRSREGAISFATCFNGRGCLLVGERELSEDLIRFCVLDLGAVIVFCVTAKILIANLLQVEVVQKVFALLAQNDAYLDWFARHYPNDPFTGFCDFIENSISIGGIILAILLASLYWFSARLVGRRIGFFSH</sequence>
<dbReference type="RefSeq" id="WP_099542130.1">
    <property type="nucleotide sequence ID" value="NZ_PEBQ01000181.1"/>
</dbReference>
<keyword evidence="1" id="KW-1133">Transmembrane helix</keyword>
<feature type="transmembrane region" description="Helical" evidence="1">
    <location>
        <begin position="158"/>
        <end position="176"/>
    </location>
</feature>
<gene>
    <name evidence="2" type="ORF">CSR02_14390</name>
</gene>
<keyword evidence="1" id="KW-0812">Transmembrane</keyword>
<protein>
    <submittedName>
        <fullName evidence="2">Uncharacterized protein</fullName>
    </submittedName>
</protein>
<keyword evidence="1" id="KW-0472">Membrane</keyword>
<comment type="caution">
    <text evidence="2">The sequence shown here is derived from an EMBL/GenBank/DDBJ whole genome shotgun (WGS) entry which is preliminary data.</text>
</comment>
<dbReference type="EMBL" id="PEBQ01000181">
    <property type="protein sequence ID" value="PHY92898.1"/>
    <property type="molecule type" value="Genomic_DNA"/>
</dbReference>